<dbReference type="EMBL" id="AP019297">
    <property type="protein sequence ID" value="BBG96180.1"/>
    <property type="molecule type" value="Genomic_DNA"/>
</dbReference>
<feature type="non-terminal residue" evidence="1">
    <location>
        <position position="73"/>
    </location>
</feature>
<reference evidence="1" key="1">
    <citation type="journal article" date="2019" name="Science">
        <title>Mutation of a bHLH transcription factor allowed almond domestication.</title>
        <authorList>
            <person name="Sanchez-Perez R."/>
            <person name="Pavan S."/>
            <person name="Mazzeo R."/>
            <person name="Moldovan C."/>
            <person name="Aiese Cigliano R."/>
            <person name="Del Cueto J."/>
            <person name="Ricciardi F."/>
            <person name="Lotti C."/>
            <person name="Ricciardi L."/>
            <person name="Dicenta F."/>
            <person name="Lopez-Marques R.L."/>
            <person name="Lindberg Moller B."/>
        </authorList>
    </citation>
    <scope>NUCLEOTIDE SEQUENCE</scope>
</reference>
<accession>A0A4Y1QWE9</accession>
<organism evidence="1">
    <name type="scientific">Prunus dulcis</name>
    <name type="common">Almond</name>
    <name type="synonym">Amygdalus dulcis</name>
    <dbReference type="NCBI Taxonomy" id="3755"/>
    <lineage>
        <taxon>Eukaryota</taxon>
        <taxon>Viridiplantae</taxon>
        <taxon>Streptophyta</taxon>
        <taxon>Embryophyta</taxon>
        <taxon>Tracheophyta</taxon>
        <taxon>Spermatophyta</taxon>
        <taxon>Magnoliopsida</taxon>
        <taxon>eudicotyledons</taxon>
        <taxon>Gunneridae</taxon>
        <taxon>Pentapetalae</taxon>
        <taxon>rosids</taxon>
        <taxon>fabids</taxon>
        <taxon>Rosales</taxon>
        <taxon>Rosaceae</taxon>
        <taxon>Amygdaloideae</taxon>
        <taxon>Amygdaleae</taxon>
        <taxon>Prunus</taxon>
    </lineage>
</organism>
<protein>
    <submittedName>
        <fullName evidence="1">Ubiquitin carboxyl-terminal hydrolase family protein</fullName>
    </submittedName>
</protein>
<keyword evidence="1" id="KW-0378">Hydrolase</keyword>
<evidence type="ECO:0000313" key="1">
    <source>
        <dbReference type="EMBL" id="BBG96180.1"/>
    </source>
</evidence>
<proteinExistence type="predicted"/>
<dbReference type="AlphaFoldDB" id="A0A4Y1QWE9"/>
<sequence>MDRFPSADGDSIEEELGEQTVGMALQMLRFKIVVMLRLDVGATEVRNADRDLMQAKLVLPPLPLFISAVGTGY</sequence>
<name>A0A4Y1QWE9_PRUDU</name>
<dbReference type="GO" id="GO:0016787">
    <property type="term" value="F:hydrolase activity"/>
    <property type="evidence" value="ECO:0007669"/>
    <property type="project" value="UniProtKB-KW"/>
</dbReference>
<gene>
    <name evidence="1" type="ORF">Prudu_004908</name>
</gene>